<evidence type="ECO:0000313" key="2">
    <source>
        <dbReference type="Proteomes" id="UP000196710"/>
    </source>
</evidence>
<evidence type="ECO:0000313" key="1">
    <source>
        <dbReference type="EMBL" id="ASB41501.1"/>
    </source>
</evidence>
<gene>
    <name evidence="1" type="ORF">ADH66_13080</name>
</gene>
<dbReference type="InterPro" id="IPR046674">
    <property type="entry name" value="DUF6544"/>
</dbReference>
<dbReference type="Proteomes" id="UP000196710">
    <property type="component" value="Chromosome"/>
</dbReference>
<accession>A0ABM6L978</accession>
<keyword evidence="2" id="KW-1185">Reference proteome</keyword>
<protein>
    <submittedName>
        <fullName evidence="1">Uncharacterized protein</fullName>
    </submittedName>
</protein>
<dbReference type="Pfam" id="PF20181">
    <property type="entry name" value="DUF6544"/>
    <property type="match status" value="1"/>
</dbReference>
<name>A0ABM6L978_9FIRM</name>
<dbReference type="EMBL" id="CP021422">
    <property type="protein sequence ID" value="ASB41501.1"/>
    <property type="molecule type" value="Genomic_DNA"/>
</dbReference>
<dbReference type="RefSeq" id="WP_088364447.1">
    <property type="nucleotide sequence ID" value="NZ_CP065321.1"/>
</dbReference>
<sequence length="73" mass="8540">MPTAIQRYIENCGYIGTKKMFYLKMEYHKVDFSQGKGGPTLKIDYTQYNFIDEPCRRALLDSSMFGIPFEDNL</sequence>
<proteinExistence type="predicted"/>
<organism evidence="1 2">
    <name type="scientific">Acutalibacter muris</name>
    <dbReference type="NCBI Taxonomy" id="1796620"/>
    <lineage>
        <taxon>Bacteria</taxon>
        <taxon>Bacillati</taxon>
        <taxon>Bacillota</taxon>
        <taxon>Clostridia</taxon>
        <taxon>Eubacteriales</taxon>
        <taxon>Acutalibacteraceae</taxon>
        <taxon>Acutalibacter</taxon>
    </lineage>
</organism>
<reference evidence="2" key="1">
    <citation type="submission" date="2017-05" db="EMBL/GenBank/DDBJ databases">
        <title>Improved OligoMM genomes.</title>
        <authorList>
            <person name="Garzetti D."/>
        </authorList>
    </citation>
    <scope>NUCLEOTIDE SEQUENCE [LARGE SCALE GENOMIC DNA]</scope>
    <source>
        <strain evidence="2">KB18</strain>
    </source>
</reference>